<evidence type="ECO:0000313" key="2">
    <source>
        <dbReference type="Proteomes" id="UP000559182"/>
    </source>
</evidence>
<proteinExistence type="predicted"/>
<reference evidence="1 2" key="1">
    <citation type="submission" date="2020-08" db="EMBL/GenBank/DDBJ databases">
        <title>Sequencing the genomes of 1000 actinobacteria strains.</title>
        <authorList>
            <person name="Klenk H.-P."/>
        </authorList>
    </citation>
    <scope>NUCLEOTIDE SEQUENCE [LARGE SCALE GENOMIC DNA]</scope>
    <source>
        <strain evidence="1 2">DSM 105369</strain>
    </source>
</reference>
<protein>
    <submittedName>
        <fullName evidence="1">Uncharacterized protein</fullName>
    </submittedName>
</protein>
<organism evidence="1 2">
    <name type="scientific">Flexivirga oryzae</name>
    <dbReference type="NCBI Taxonomy" id="1794944"/>
    <lineage>
        <taxon>Bacteria</taxon>
        <taxon>Bacillati</taxon>
        <taxon>Actinomycetota</taxon>
        <taxon>Actinomycetes</taxon>
        <taxon>Micrococcales</taxon>
        <taxon>Dermacoccaceae</taxon>
        <taxon>Flexivirga</taxon>
    </lineage>
</organism>
<name>A0A839NDS7_9MICO</name>
<sequence length="38" mass="4478">MPIAAYATRWAYSKPDEEPYPLPQSRIRQLCVSLLRTR</sequence>
<comment type="caution">
    <text evidence="1">The sequence shown here is derived from an EMBL/GenBank/DDBJ whole genome shotgun (WGS) entry which is preliminary data.</text>
</comment>
<accession>A0A839NDS7</accession>
<dbReference type="AlphaFoldDB" id="A0A839NDS7"/>
<keyword evidence="2" id="KW-1185">Reference proteome</keyword>
<dbReference type="Proteomes" id="UP000559182">
    <property type="component" value="Unassembled WGS sequence"/>
</dbReference>
<evidence type="ECO:0000313" key="1">
    <source>
        <dbReference type="EMBL" id="MBB2893325.1"/>
    </source>
</evidence>
<gene>
    <name evidence="1" type="ORF">FHU39_003343</name>
</gene>
<dbReference type="EMBL" id="JACHVQ010000002">
    <property type="protein sequence ID" value="MBB2893325.1"/>
    <property type="molecule type" value="Genomic_DNA"/>
</dbReference>